<reference evidence="1 2" key="1">
    <citation type="journal article" date="2020" name="Nature">
        <title>Six reference-quality genomes reveal evolution of bat adaptations.</title>
        <authorList>
            <person name="Jebb D."/>
            <person name="Huang Z."/>
            <person name="Pippel M."/>
            <person name="Hughes G.M."/>
            <person name="Lavrichenko K."/>
            <person name="Devanna P."/>
            <person name="Winkler S."/>
            <person name="Jermiin L.S."/>
            <person name="Skirmuntt E.C."/>
            <person name="Katzourakis A."/>
            <person name="Burkitt-Gray L."/>
            <person name="Ray D.A."/>
            <person name="Sullivan K.A.M."/>
            <person name="Roscito J.G."/>
            <person name="Kirilenko B.M."/>
            <person name="Davalos L.M."/>
            <person name="Corthals A.P."/>
            <person name="Power M.L."/>
            <person name="Jones G."/>
            <person name="Ransome R.D."/>
            <person name="Dechmann D.K.N."/>
            <person name="Locatelli A.G."/>
            <person name="Puechmaille S.J."/>
            <person name="Fedrigo O."/>
            <person name="Jarvis E.D."/>
            <person name="Hiller M."/>
            <person name="Vernes S.C."/>
            <person name="Myers E.W."/>
            <person name="Teeling E.C."/>
        </authorList>
    </citation>
    <scope>NUCLEOTIDE SEQUENCE [LARGE SCALE GENOMIC DNA]</scope>
    <source>
        <strain evidence="1">Bat1K_MPI-CBG_1</strain>
    </source>
</reference>
<organism evidence="1 2">
    <name type="scientific">Phyllostomus discolor</name>
    <name type="common">pale spear-nosed bat</name>
    <dbReference type="NCBI Taxonomy" id="89673"/>
    <lineage>
        <taxon>Eukaryota</taxon>
        <taxon>Metazoa</taxon>
        <taxon>Chordata</taxon>
        <taxon>Craniata</taxon>
        <taxon>Vertebrata</taxon>
        <taxon>Euteleostomi</taxon>
        <taxon>Mammalia</taxon>
        <taxon>Eutheria</taxon>
        <taxon>Laurasiatheria</taxon>
        <taxon>Chiroptera</taxon>
        <taxon>Yangochiroptera</taxon>
        <taxon>Phyllostomidae</taxon>
        <taxon>Phyllostominae</taxon>
        <taxon>Phyllostomus</taxon>
    </lineage>
</organism>
<accession>A0A833ZMW7</accession>
<evidence type="ECO:0000313" key="1">
    <source>
        <dbReference type="EMBL" id="KAF6099792.1"/>
    </source>
</evidence>
<sequence length="131" mass="14289">MHGSTEVYLITESANHNQFKEYSGMLLLCSVAEKNLCSSLALPFSGPTIPWLRCPQSPFRVSVFTDDIYIVNQMKAQLDEERILTISSSGGCSWAVRVLDTGLHGACLKANLSISPSLHTCMQDYTASEGG</sequence>
<name>A0A833ZMW7_9CHIR</name>
<gene>
    <name evidence="1" type="ORF">HJG60_011524</name>
</gene>
<evidence type="ECO:0000313" key="2">
    <source>
        <dbReference type="Proteomes" id="UP000664940"/>
    </source>
</evidence>
<protein>
    <submittedName>
        <fullName evidence="1">Uncharacterized protein</fullName>
    </submittedName>
</protein>
<comment type="caution">
    <text evidence="1">The sequence shown here is derived from an EMBL/GenBank/DDBJ whole genome shotgun (WGS) entry which is preliminary data.</text>
</comment>
<dbReference type="AlphaFoldDB" id="A0A833ZMW7"/>
<dbReference type="EMBL" id="JABVXQ010000007">
    <property type="protein sequence ID" value="KAF6099792.1"/>
    <property type="molecule type" value="Genomic_DNA"/>
</dbReference>
<dbReference type="Proteomes" id="UP000664940">
    <property type="component" value="Unassembled WGS sequence"/>
</dbReference>
<proteinExistence type="predicted"/>